<feature type="transmembrane region" description="Helical" evidence="1">
    <location>
        <begin position="41"/>
        <end position="59"/>
    </location>
</feature>
<keyword evidence="1" id="KW-0812">Transmembrane</keyword>
<feature type="transmembrane region" description="Helical" evidence="1">
    <location>
        <begin position="96"/>
        <end position="113"/>
    </location>
</feature>
<organism evidence="2 3">
    <name type="scientific">Bullifex porci</name>
    <dbReference type="NCBI Taxonomy" id="2606638"/>
    <lineage>
        <taxon>Bacteria</taxon>
        <taxon>Pseudomonadati</taxon>
        <taxon>Spirochaetota</taxon>
        <taxon>Spirochaetia</taxon>
        <taxon>Spirochaetales</taxon>
        <taxon>Spirochaetaceae</taxon>
        <taxon>Bullifex</taxon>
    </lineage>
</organism>
<evidence type="ECO:0000313" key="2">
    <source>
        <dbReference type="EMBL" id="MSU07060.1"/>
    </source>
</evidence>
<reference evidence="2 3" key="1">
    <citation type="submission" date="2019-08" db="EMBL/GenBank/DDBJ databases">
        <title>In-depth cultivation of the pig gut microbiome towards novel bacterial diversity and tailored functional studies.</title>
        <authorList>
            <person name="Wylensek D."/>
            <person name="Hitch T.C.A."/>
            <person name="Clavel T."/>
        </authorList>
    </citation>
    <scope>NUCLEOTIDE SEQUENCE [LARGE SCALE GENOMIC DNA]</scope>
    <source>
        <strain evidence="2 3">NM-380-WT-3C1</strain>
    </source>
</reference>
<keyword evidence="1" id="KW-0472">Membrane</keyword>
<feature type="transmembrane region" description="Helical" evidence="1">
    <location>
        <begin position="141"/>
        <end position="161"/>
    </location>
</feature>
<sequence>MNKVEKKIYTISALLIVVTTVLTFFLPNNISLTLTGGREKSRYYLILLSLIPLVTAYIISISKLSYAISISFLVFISFYIALIVLSSFGIAIPVEALVLFVLSLCMLAIALLIKKEDSKVKINLKYVTSELIYKRLQKAGCFMFITLSCEMLIFSILIFLNLVKPSIAIPVILITGFVYALIILKISIKNK</sequence>
<accession>A0A7X2PEV6</accession>
<feature type="transmembrane region" description="Helical" evidence="1">
    <location>
        <begin position="66"/>
        <end position="90"/>
    </location>
</feature>
<feature type="transmembrane region" description="Helical" evidence="1">
    <location>
        <begin position="167"/>
        <end position="188"/>
    </location>
</feature>
<evidence type="ECO:0000256" key="1">
    <source>
        <dbReference type="SAM" id="Phobius"/>
    </source>
</evidence>
<keyword evidence="1" id="KW-1133">Transmembrane helix</keyword>
<dbReference type="AlphaFoldDB" id="A0A7X2PEV6"/>
<feature type="transmembrane region" description="Helical" evidence="1">
    <location>
        <begin position="7"/>
        <end position="26"/>
    </location>
</feature>
<keyword evidence="3" id="KW-1185">Reference proteome</keyword>
<gene>
    <name evidence="2" type="ORF">FYJ80_09820</name>
</gene>
<dbReference type="RefSeq" id="WP_154426451.1">
    <property type="nucleotide sequence ID" value="NZ_VUNN01000024.1"/>
</dbReference>
<name>A0A7X2PEV6_9SPIO</name>
<protein>
    <submittedName>
        <fullName evidence="2">Uncharacterized protein</fullName>
    </submittedName>
</protein>
<dbReference type="EMBL" id="VUNN01000024">
    <property type="protein sequence ID" value="MSU07060.1"/>
    <property type="molecule type" value="Genomic_DNA"/>
</dbReference>
<evidence type="ECO:0000313" key="3">
    <source>
        <dbReference type="Proteomes" id="UP000460549"/>
    </source>
</evidence>
<proteinExistence type="predicted"/>
<comment type="caution">
    <text evidence="2">The sequence shown here is derived from an EMBL/GenBank/DDBJ whole genome shotgun (WGS) entry which is preliminary data.</text>
</comment>
<dbReference type="Proteomes" id="UP000460549">
    <property type="component" value="Unassembled WGS sequence"/>
</dbReference>